<evidence type="ECO:0000313" key="2">
    <source>
        <dbReference type="EMBL" id="GKT35742.1"/>
    </source>
</evidence>
<keyword evidence="3" id="KW-1185">Reference proteome</keyword>
<reference evidence="2" key="1">
    <citation type="submission" date="2022-03" db="EMBL/GenBank/DDBJ databases">
        <title>Draft genome sequence of Aduncisulcus paluster, a free-living microaerophilic Fornicata.</title>
        <authorList>
            <person name="Yuyama I."/>
            <person name="Kume K."/>
            <person name="Tamura T."/>
            <person name="Inagaki Y."/>
            <person name="Hashimoto T."/>
        </authorList>
    </citation>
    <scope>NUCLEOTIDE SEQUENCE</scope>
    <source>
        <strain evidence="2">NY0171</strain>
    </source>
</reference>
<evidence type="ECO:0000256" key="1">
    <source>
        <dbReference type="SAM" id="MobiDB-lite"/>
    </source>
</evidence>
<organism evidence="2 3">
    <name type="scientific">Aduncisulcus paluster</name>
    <dbReference type="NCBI Taxonomy" id="2918883"/>
    <lineage>
        <taxon>Eukaryota</taxon>
        <taxon>Metamonada</taxon>
        <taxon>Carpediemonas-like organisms</taxon>
        <taxon>Aduncisulcus</taxon>
    </lineage>
</organism>
<name>A0ABQ5KTF6_9EUKA</name>
<dbReference type="Proteomes" id="UP001057375">
    <property type="component" value="Unassembled WGS sequence"/>
</dbReference>
<feature type="non-terminal residue" evidence="2">
    <location>
        <position position="165"/>
    </location>
</feature>
<gene>
    <name evidence="2" type="ORF">ADUPG1_008837</name>
</gene>
<evidence type="ECO:0000313" key="3">
    <source>
        <dbReference type="Proteomes" id="UP001057375"/>
    </source>
</evidence>
<protein>
    <submittedName>
        <fullName evidence="2">Uncharacterized protein</fullName>
    </submittedName>
</protein>
<proteinExistence type="predicted"/>
<feature type="region of interest" description="Disordered" evidence="1">
    <location>
        <begin position="139"/>
        <end position="165"/>
    </location>
</feature>
<feature type="compositionally biased region" description="Basic and acidic residues" evidence="1">
    <location>
        <begin position="147"/>
        <end position="157"/>
    </location>
</feature>
<dbReference type="EMBL" id="BQXS01011056">
    <property type="protein sequence ID" value="GKT35742.1"/>
    <property type="molecule type" value="Genomic_DNA"/>
</dbReference>
<sequence length="165" mass="18292">MSVSLSLCCALRRIRKCATTTVYGSLMSSSSSPSSPSSSSSLELNKESSIVEHSLPHVFFTSLTGSDICLKQISLGFTQWYTKHKPSEESSSKSSDRDSSLEIYHSVGLEVKPFLYVLKDAVEYLSKYAETRHHDPSKHVKLSISDNNDKEMGKEEETYSSIIAP</sequence>
<accession>A0ABQ5KTF6</accession>
<comment type="caution">
    <text evidence="2">The sequence shown here is derived from an EMBL/GenBank/DDBJ whole genome shotgun (WGS) entry which is preliminary data.</text>
</comment>